<evidence type="ECO:0000313" key="11">
    <source>
        <dbReference type="EMBL" id="ELI8103221.1"/>
    </source>
</evidence>
<dbReference type="OMA" id="FKQGMFL"/>
<evidence type="ECO:0000256" key="3">
    <source>
        <dbReference type="ARBA" id="ARBA00022475"/>
    </source>
</evidence>
<comment type="similarity">
    <text evidence="2">Belongs to the FliQ/MopD/SpaQ family.</text>
</comment>
<dbReference type="Pfam" id="PF01313">
    <property type="entry name" value="Bac_export_3"/>
    <property type="match status" value="1"/>
</dbReference>
<protein>
    <submittedName>
        <fullName evidence="11">EscS/YscS/HrcS family type III secretion system export apparatus protein</fullName>
    </submittedName>
    <submittedName>
        <fullName evidence="8">Type III secretion system protein</fullName>
    </submittedName>
</protein>
<keyword evidence="4 7" id="KW-0812">Transmembrane</keyword>
<evidence type="ECO:0000256" key="6">
    <source>
        <dbReference type="ARBA" id="ARBA00023136"/>
    </source>
</evidence>
<dbReference type="Proteomes" id="UP000041356">
    <property type="component" value="Unassembled WGS sequence"/>
</dbReference>
<proteinExistence type="inferred from homology"/>
<gene>
    <name evidence="8" type="primary">fliQ_2</name>
    <name evidence="9" type="synonym">fliQ_1</name>
    <name evidence="10" type="ORF">ERS137939_02151</name>
    <name evidence="8" type="ORF">ERS137941_02401</name>
    <name evidence="9" type="ORF">ERS137959_00728</name>
    <name evidence="12" type="ORF">I6I39_06350</name>
    <name evidence="11" type="ORF">RSF11_002947</name>
</gene>
<evidence type="ECO:0000256" key="1">
    <source>
        <dbReference type="ARBA" id="ARBA00004651"/>
    </source>
</evidence>
<reference evidence="12 16" key="3">
    <citation type="submission" date="2021-01" db="EMBL/GenBank/DDBJ databases">
        <title>FDA dAtabase for Regulatory Grade micrObial Sequences (FDA-ARGOS): Supporting development and validation of Infectious Disease Dx tests.</title>
        <authorList>
            <person name="Blissenbach B."/>
            <person name="Krut O."/>
            <person name="Tallon L."/>
            <person name="Sadzewicz L."/>
            <person name="Zhao X."/>
            <person name="Boylan J."/>
            <person name="Ott S."/>
            <person name="Bowen H."/>
            <person name="Vavikolanu K."/>
            <person name="Mehta A."/>
            <person name="Aluvathingal J."/>
            <person name="Nadendla S."/>
            <person name="Yan Y."/>
            <person name="Sichtig H."/>
        </authorList>
    </citation>
    <scope>NUCLEOTIDE SEQUENCE [LARGE SCALE GENOMIC DNA]</scope>
    <source>
        <strain evidence="12 16">FDAARGOS_1082</strain>
    </source>
</reference>
<organism evidence="8 15">
    <name type="scientific">Yersinia enterocolitica</name>
    <dbReference type="NCBI Taxonomy" id="630"/>
    <lineage>
        <taxon>Bacteria</taxon>
        <taxon>Pseudomonadati</taxon>
        <taxon>Pseudomonadota</taxon>
        <taxon>Gammaproteobacteria</taxon>
        <taxon>Enterobacterales</taxon>
        <taxon>Yersiniaceae</taxon>
        <taxon>Yersinia</taxon>
    </lineage>
</organism>
<dbReference type="EMBL" id="CPXJ01000007">
    <property type="protein sequence ID" value="CND26415.1"/>
    <property type="molecule type" value="Genomic_DNA"/>
</dbReference>
<keyword evidence="6 7" id="KW-0472">Membrane</keyword>
<keyword evidence="3" id="KW-1003">Cell membrane</keyword>
<dbReference type="Proteomes" id="UP001182355">
    <property type="component" value="Unassembled WGS sequence"/>
</dbReference>
<name>A0A0E1NAN9_YEREN</name>
<dbReference type="EMBL" id="CGBR01000015">
    <property type="protein sequence ID" value="CFQ64595.1"/>
    <property type="molecule type" value="Genomic_DNA"/>
</dbReference>
<accession>A0A0E1NAN9</accession>
<dbReference type="EMBL" id="CPZF01000005">
    <property type="protein sequence ID" value="CNF70318.1"/>
    <property type="molecule type" value="Genomic_DNA"/>
</dbReference>
<dbReference type="PRINTS" id="PR00952">
    <property type="entry name" value="TYPE3IMQPROT"/>
</dbReference>
<evidence type="ECO:0000313" key="16">
    <source>
        <dbReference type="Proteomes" id="UP000595309"/>
    </source>
</evidence>
<evidence type="ECO:0000313" key="10">
    <source>
        <dbReference type="EMBL" id="CNF70318.1"/>
    </source>
</evidence>
<dbReference type="Proteomes" id="UP000595309">
    <property type="component" value="Chromosome"/>
</dbReference>
<evidence type="ECO:0000256" key="4">
    <source>
        <dbReference type="ARBA" id="ARBA00022692"/>
    </source>
</evidence>
<keyword evidence="14" id="KW-1185">Reference proteome</keyword>
<evidence type="ECO:0000313" key="8">
    <source>
        <dbReference type="EMBL" id="CFQ64595.1"/>
    </source>
</evidence>
<feature type="transmembrane region" description="Helical" evidence="7">
    <location>
        <begin position="12"/>
        <end position="39"/>
    </location>
</feature>
<dbReference type="PATRIC" id="fig|630.128.peg.354"/>
<comment type="subcellular location">
    <subcellularLocation>
        <location evidence="1">Cell membrane</location>
        <topology evidence="1">Multi-pass membrane protein</topology>
    </subcellularLocation>
</comment>
<dbReference type="GO" id="GO:0005886">
    <property type="term" value="C:plasma membrane"/>
    <property type="evidence" value="ECO:0007669"/>
    <property type="project" value="UniProtKB-SubCell"/>
</dbReference>
<feature type="transmembrane region" description="Helical" evidence="7">
    <location>
        <begin position="51"/>
        <end position="69"/>
    </location>
</feature>
<dbReference type="GeneID" id="31411492"/>
<dbReference type="NCBIfam" id="TIGR01403">
    <property type="entry name" value="fliQ_rel_III"/>
    <property type="match status" value="1"/>
</dbReference>
<dbReference type="KEGG" id="yef:FORC2_3767"/>
<dbReference type="EMBL" id="CP068146">
    <property type="protein sequence ID" value="QQU48336.1"/>
    <property type="molecule type" value="Genomic_DNA"/>
</dbReference>
<evidence type="ECO:0000313" key="9">
    <source>
        <dbReference type="EMBL" id="CND26415.1"/>
    </source>
</evidence>
<evidence type="ECO:0000256" key="7">
    <source>
        <dbReference type="SAM" id="Phobius"/>
    </source>
</evidence>
<reference evidence="11" key="4">
    <citation type="submission" date="2023-02" db="EMBL/GenBank/DDBJ databases">
        <authorList>
            <person name="Ashton P.M."/>
            <person name="Dallman T."/>
            <person name="Nair S."/>
            <person name="De Pinna E."/>
            <person name="Peters T."/>
            <person name="Grant K."/>
        </authorList>
    </citation>
    <scope>NUCLEOTIDE SEQUENCE</scope>
    <source>
        <strain evidence="11">01103883</strain>
    </source>
</reference>
<sequence length="89" mass="9854">MSNAIVVHLATQLLWIVLLLSMPVVVVASVVGIVVSLLQALTQIQDQTLQFLIKLLAVSATLLITYHWMGSTLLNYTQQTFLQITSMRS</sequence>
<evidence type="ECO:0000313" key="13">
    <source>
        <dbReference type="Proteomes" id="UP000041356"/>
    </source>
</evidence>
<evidence type="ECO:0000256" key="2">
    <source>
        <dbReference type="ARBA" id="ARBA00006156"/>
    </source>
</evidence>
<dbReference type="NCBIfam" id="NF011877">
    <property type="entry name" value="PRK15350.1"/>
    <property type="match status" value="1"/>
</dbReference>
<evidence type="ECO:0000256" key="5">
    <source>
        <dbReference type="ARBA" id="ARBA00022989"/>
    </source>
</evidence>
<dbReference type="Proteomes" id="UP000048841">
    <property type="component" value="Unassembled WGS sequence"/>
</dbReference>
<evidence type="ECO:0000313" key="15">
    <source>
        <dbReference type="Proteomes" id="UP000048841"/>
    </source>
</evidence>
<dbReference type="PANTHER" id="PTHR34040">
    <property type="entry name" value="FLAGELLAR BIOSYNTHETIC PROTEIN FLIQ"/>
    <property type="match status" value="1"/>
</dbReference>
<reference evidence="8 15" key="2">
    <citation type="submission" date="2015-03" db="EMBL/GenBank/DDBJ databases">
        <authorList>
            <person name="Murphy D."/>
        </authorList>
    </citation>
    <scope>NUCLEOTIDE SEQUENCE [LARGE SCALE GENOMIC DNA]</scope>
    <source>
        <strain evidence="8 15">IP26249</strain>
    </source>
</reference>
<evidence type="ECO:0000313" key="14">
    <source>
        <dbReference type="Proteomes" id="UP000041601"/>
    </source>
</evidence>
<reference evidence="13 14" key="1">
    <citation type="submission" date="2015-03" db="EMBL/GenBank/DDBJ databases">
        <authorList>
            <consortium name="Pathogen Informatics"/>
            <person name="Murphy D."/>
        </authorList>
    </citation>
    <scope>NUCLEOTIDE SEQUENCE [LARGE SCALE GENOMIC DNA]</scope>
    <source>
        <strain evidence="9 14">IP05342</strain>
        <strain evidence="10 13">IP27818</strain>
    </source>
</reference>
<dbReference type="InterPro" id="IPR002191">
    <property type="entry name" value="Bac_export_3"/>
</dbReference>
<dbReference type="PIRSF" id="PIRSF004669">
    <property type="entry name" value="FliQ"/>
    <property type="match status" value="1"/>
</dbReference>
<dbReference type="RefSeq" id="WP_005156602.1">
    <property type="nucleotide sequence ID" value="NZ_CAKODN010000003.1"/>
</dbReference>
<dbReference type="Proteomes" id="UP000041601">
    <property type="component" value="Unassembled WGS sequence"/>
</dbReference>
<dbReference type="AlphaFoldDB" id="A0A0E1NAN9"/>
<dbReference type="InterPro" id="IPR006306">
    <property type="entry name" value="T3SS_HrpO"/>
</dbReference>
<dbReference type="GO" id="GO:0009306">
    <property type="term" value="P:protein secretion"/>
    <property type="evidence" value="ECO:0007669"/>
    <property type="project" value="InterPro"/>
</dbReference>
<evidence type="ECO:0000313" key="12">
    <source>
        <dbReference type="EMBL" id="QQU48336.1"/>
    </source>
</evidence>
<keyword evidence="5 7" id="KW-1133">Transmembrane helix</keyword>
<dbReference type="EMBL" id="ABNAVX010000016">
    <property type="protein sequence ID" value="ELI8103221.1"/>
    <property type="molecule type" value="Genomic_DNA"/>
</dbReference>
<dbReference type="PANTHER" id="PTHR34040:SF4">
    <property type="entry name" value="SECRETION SYSTEM APPARATUS PROTEIN SSAS"/>
    <property type="match status" value="1"/>
</dbReference>
<dbReference type="KEGG" id="yet:CH48_1279"/>